<evidence type="ECO:0000256" key="6">
    <source>
        <dbReference type="ARBA" id="ARBA00022989"/>
    </source>
</evidence>
<evidence type="ECO:0000256" key="1">
    <source>
        <dbReference type="ARBA" id="ARBA00004651"/>
    </source>
</evidence>
<comment type="subcellular location">
    <subcellularLocation>
        <location evidence="1 8">Cell membrane</location>
        <topology evidence="1 8">Multi-pass membrane protein</topology>
    </subcellularLocation>
</comment>
<evidence type="ECO:0000256" key="8">
    <source>
        <dbReference type="PIRNR" id="PIRNR016661"/>
    </source>
</evidence>
<dbReference type="Gene3D" id="1.10.1760.20">
    <property type="match status" value="1"/>
</dbReference>
<dbReference type="EMBL" id="DXHX01000136">
    <property type="protein sequence ID" value="HIV75371.1"/>
    <property type="molecule type" value="Genomic_DNA"/>
</dbReference>
<feature type="transmembrane region" description="Helical" evidence="9">
    <location>
        <begin position="85"/>
        <end position="103"/>
    </location>
</feature>
<gene>
    <name evidence="10" type="ORF">H9895_09855</name>
</gene>
<dbReference type="GO" id="GO:0005886">
    <property type="term" value="C:plasma membrane"/>
    <property type="evidence" value="ECO:0007669"/>
    <property type="project" value="UniProtKB-SubCell"/>
</dbReference>
<name>A0A9D1TKB8_9BACI</name>
<proteinExistence type="inferred from homology"/>
<evidence type="ECO:0000256" key="7">
    <source>
        <dbReference type="ARBA" id="ARBA00023136"/>
    </source>
</evidence>
<dbReference type="PANTHER" id="PTHR34295:SF4">
    <property type="entry name" value="BIOTIN TRANSPORTER BIOY-RELATED"/>
    <property type="match status" value="1"/>
</dbReference>
<dbReference type="InterPro" id="IPR003784">
    <property type="entry name" value="BioY"/>
</dbReference>
<organism evidence="10 11">
    <name type="scientific">Candidatus Pseudogracilibacillus intestinigallinarum</name>
    <dbReference type="NCBI Taxonomy" id="2838742"/>
    <lineage>
        <taxon>Bacteria</taxon>
        <taxon>Bacillati</taxon>
        <taxon>Bacillota</taxon>
        <taxon>Bacilli</taxon>
        <taxon>Bacillales</taxon>
        <taxon>Bacillaceae</taxon>
        <taxon>Pseudogracilibacillus</taxon>
    </lineage>
</organism>
<evidence type="ECO:0000256" key="9">
    <source>
        <dbReference type="SAM" id="Phobius"/>
    </source>
</evidence>
<keyword evidence="3 8" id="KW-0813">Transport</keyword>
<sequence length="187" mass="19840">MRLRNMMFISLFVAIVAVLGLFPPIPIPFLPIPITLQTFGVILAGAVLGARHGGIAMFIFIALIAAGAPLLAGGRGGLGVLFGPSGGYILGFPVVAFFIGYATEKITQSLKVWKLILINFLFGVVLMNVLGVTYLSITAETPWLATALSSLAFFPGDTIKAVVAAFVTVKLYQVYPINEQIPKKVAS</sequence>
<evidence type="ECO:0000313" key="10">
    <source>
        <dbReference type="EMBL" id="HIV75371.1"/>
    </source>
</evidence>
<dbReference type="PIRSF" id="PIRSF016661">
    <property type="entry name" value="BioY"/>
    <property type="match status" value="1"/>
</dbReference>
<feature type="transmembrane region" description="Helical" evidence="9">
    <location>
        <begin position="143"/>
        <end position="167"/>
    </location>
</feature>
<evidence type="ECO:0000256" key="4">
    <source>
        <dbReference type="ARBA" id="ARBA00022475"/>
    </source>
</evidence>
<evidence type="ECO:0000313" key="11">
    <source>
        <dbReference type="Proteomes" id="UP000823937"/>
    </source>
</evidence>
<comment type="caution">
    <text evidence="10">The sequence shown here is derived from an EMBL/GenBank/DDBJ whole genome shotgun (WGS) entry which is preliminary data.</text>
</comment>
<keyword evidence="7 8" id="KW-0472">Membrane</keyword>
<dbReference type="Pfam" id="PF02632">
    <property type="entry name" value="BioY"/>
    <property type="match status" value="1"/>
</dbReference>
<evidence type="ECO:0000256" key="5">
    <source>
        <dbReference type="ARBA" id="ARBA00022692"/>
    </source>
</evidence>
<dbReference type="Proteomes" id="UP000823937">
    <property type="component" value="Unassembled WGS sequence"/>
</dbReference>
<keyword evidence="5 9" id="KW-0812">Transmembrane</keyword>
<reference evidence="10" key="1">
    <citation type="journal article" date="2021" name="PeerJ">
        <title>Extensive microbial diversity within the chicken gut microbiome revealed by metagenomics and culture.</title>
        <authorList>
            <person name="Gilroy R."/>
            <person name="Ravi A."/>
            <person name="Getino M."/>
            <person name="Pursley I."/>
            <person name="Horton D.L."/>
            <person name="Alikhan N.F."/>
            <person name="Baker D."/>
            <person name="Gharbi K."/>
            <person name="Hall N."/>
            <person name="Watson M."/>
            <person name="Adriaenssens E.M."/>
            <person name="Foster-Nyarko E."/>
            <person name="Jarju S."/>
            <person name="Secka A."/>
            <person name="Antonio M."/>
            <person name="Oren A."/>
            <person name="Chaudhuri R.R."/>
            <person name="La Ragione R."/>
            <person name="Hildebrand F."/>
            <person name="Pallen M.J."/>
        </authorList>
    </citation>
    <scope>NUCLEOTIDE SEQUENCE</scope>
    <source>
        <strain evidence="10">CHK169-2315</strain>
    </source>
</reference>
<dbReference type="GO" id="GO:0015225">
    <property type="term" value="F:biotin transmembrane transporter activity"/>
    <property type="evidence" value="ECO:0007669"/>
    <property type="project" value="UniProtKB-UniRule"/>
</dbReference>
<evidence type="ECO:0000256" key="3">
    <source>
        <dbReference type="ARBA" id="ARBA00022448"/>
    </source>
</evidence>
<comment type="similarity">
    <text evidence="2 8">Belongs to the BioY family.</text>
</comment>
<feature type="transmembrane region" description="Helical" evidence="9">
    <location>
        <begin position="55"/>
        <end position="73"/>
    </location>
</feature>
<protein>
    <recommendedName>
        <fullName evidence="8">Biotin transporter</fullName>
    </recommendedName>
</protein>
<accession>A0A9D1TKB8</accession>
<feature type="transmembrane region" description="Helical" evidence="9">
    <location>
        <begin position="115"/>
        <end position="137"/>
    </location>
</feature>
<dbReference type="AlphaFoldDB" id="A0A9D1TKB8"/>
<reference evidence="10" key="2">
    <citation type="submission" date="2021-04" db="EMBL/GenBank/DDBJ databases">
        <authorList>
            <person name="Gilroy R."/>
        </authorList>
    </citation>
    <scope>NUCLEOTIDE SEQUENCE</scope>
    <source>
        <strain evidence="10">CHK169-2315</strain>
    </source>
</reference>
<dbReference type="PANTHER" id="PTHR34295">
    <property type="entry name" value="BIOTIN TRANSPORTER BIOY"/>
    <property type="match status" value="1"/>
</dbReference>
<keyword evidence="4 8" id="KW-1003">Cell membrane</keyword>
<evidence type="ECO:0000256" key="2">
    <source>
        <dbReference type="ARBA" id="ARBA00010692"/>
    </source>
</evidence>
<keyword evidence="6 9" id="KW-1133">Transmembrane helix</keyword>
<feature type="transmembrane region" description="Helical" evidence="9">
    <location>
        <begin position="30"/>
        <end position="48"/>
    </location>
</feature>